<dbReference type="NCBIfam" id="NF037959">
    <property type="entry name" value="MFS_SpdSyn"/>
    <property type="match status" value="1"/>
</dbReference>
<feature type="transmembrane region" description="Helical" evidence="2">
    <location>
        <begin position="239"/>
        <end position="259"/>
    </location>
</feature>
<name>A0A1D7UB60_9HYPH</name>
<evidence type="ECO:0000313" key="4">
    <source>
        <dbReference type="Proteomes" id="UP000094969"/>
    </source>
</evidence>
<feature type="transmembrane region" description="Helical" evidence="2">
    <location>
        <begin position="294"/>
        <end position="313"/>
    </location>
</feature>
<sequence length="705" mass="75983">MDAPQTQAGSQVEARRLATTLPIYLGTIFLSAFLLFGIQPMFAKMVLPRLGGSPGVWSVAMVFFQAVLLAGYGYAHWLVSRFAIRHAALIHISLMIVVLLIALPIGIAAGFDRPPPDGEIPWLVALFGMSVGLPFFAVSANGPLLQAWFARTGHAHAKDPYFLYAASNVGSFLALIAYPFAIEPFLALSGQATLWTWGFGLLLAGIAACAGLGLGQSVPGTTGIQTKLPQTVIAMQEKLAWVALAFVPSGLLVAVTAHVSTDVAAAPLLWVVPLALFLLTFVIVFQRKPILPHAWMLNAQLALVAAFVVLIAFKPDFGWWFYLALHLGLFFLTAMVAHGELAKLRPDPANLTQFYLWMSIGGVLGGLFSGLLAPIIFNSVIEYPVLLVAGLLCRPGFTAIKLSGWMRGAIAALVSLGFVGIVLREQQRTDSVRSFFGVNRIVDSDDGRFRMLFHGSTMHGAQKLREPDGTMAVGRPEPLTYYFSGGAIADGIDSVRQARGGTLAKVSVIGVGTGSLACQIRSGEDWNFYEIDPHVVRIATDPTRFSFFNACAPATAFVLGDARLTLADAPNGSLDLLVVDAFSSDAIPLHLLTREALALYITKLKPNGAVLFHISNRNMELGPVVTATARGQGLTTWIREPQQTNELAVQMKSSPQVAIVARQQVDVGPLAGDKAWIRQDGPDTARPWRDDYADIVSAIWRKLSD</sequence>
<feature type="transmembrane region" description="Helical" evidence="2">
    <location>
        <begin position="404"/>
        <end position="423"/>
    </location>
</feature>
<evidence type="ECO:0000256" key="1">
    <source>
        <dbReference type="ARBA" id="ARBA00023115"/>
    </source>
</evidence>
<dbReference type="PANTHER" id="PTHR43317">
    <property type="entry name" value="THERMOSPERMINE SYNTHASE ACAULIS5"/>
    <property type="match status" value="1"/>
</dbReference>
<accession>A0A1D7UB60</accession>
<feature type="transmembrane region" description="Helical" evidence="2">
    <location>
        <begin position="120"/>
        <end position="140"/>
    </location>
</feature>
<dbReference type="GO" id="GO:0006596">
    <property type="term" value="P:polyamine biosynthetic process"/>
    <property type="evidence" value="ECO:0007669"/>
    <property type="project" value="UniProtKB-KW"/>
</dbReference>
<evidence type="ECO:0008006" key="5">
    <source>
        <dbReference type="Google" id="ProtNLM"/>
    </source>
</evidence>
<feature type="transmembrane region" description="Helical" evidence="2">
    <location>
        <begin position="354"/>
        <end position="377"/>
    </location>
</feature>
<dbReference type="CDD" id="cd02440">
    <property type="entry name" value="AdoMet_MTases"/>
    <property type="match status" value="1"/>
</dbReference>
<dbReference type="AlphaFoldDB" id="A0A1D7UB60"/>
<organism evidence="3 4">
    <name type="scientific">Bosea vaviloviae</name>
    <dbReference type="NCBI Taxonomy" id="1526658"/>
    <lineage>
        <taxon>Bacteria</taxon>
        <taxon>Pseudomonadati</taxon>
        <taxon>Pseudomonadota</taxon>
        <taxon>Alphaproteobacteria</taxon>
        <taxon>Hyphomicrobiales</taxon>
        <taxon>Boseaceae</taxon>
        <taxon>Bosea</taxon>
    </lineage>
</organism>
<reference evidence="3 4" key="1">
    <citation type="journal article" date="2015" name="Antonie Van Leeuwenhoek">
        <title>Bosea vaviloviae sp. nov., a new species of slow-growing rhizobia isolated from nodules of the relict species Vavilovia formosa (Stev.) Fed.</title>
        <authorList>
            <person name="Safronova V.I."/>
            <person name="Kuznetsova I.G."/>
            <person name="Sazanova A.L."/>
            <person name="Kimeklis A.K."/>
            <person name="Belimov A.A."/>
            <person name="Andronov E.E."/>
            <person name="Pinaev A.G."/>
            <person name="Chizhevskaya E.P."/>
            <person name="Pukhaev A.R."/>
            <person name="Popov K.P."/>
            <person name="Willems A."/>
            <person name="Tikhonovich I.A."/>
        </authorList>
    </citation>
    <scope>NUCLEOTIDE SEQUENCE [LARGE SCALE GENOMIC DNA]</scope>
    <source>
        <strain evidence="3 4">Vaf18</strain>
    </source>
</reference>
<keyword evidence="2" id="KW-0472">Membrane</keyword>
<gene>
    <name evidence="3" type="ORF">BHK69_19510</name>
</gene>
<dbReference type="InterPro" id="IPR029063">
    <property type="entry name" value="SAM-dependent_MTases_sf"/>
</dbReference>
<dbReference type="KEGG" id="bvv:BHK69_19510"/>
<dbReference type="EMBL" id="CP017147">
    <property type="protein sequence ID" value="AOO84620.1"/>
    <property type="molecule type" value="Genomic_DNA"/>
</dbReference>
<dbReference type="Proteomes" id="UP000094969">
    <property type="component" value="Chromosome"/>
</dbReference>
<feature type="transmembrane region" description="Helical" evidence="2">
    <location>
        <begin position="55"/>
        <end position="75"/>
    </location>
</feature>
<keyword evidence="2" id="KW-0812">Transmembrane</keyword>
<feature type="transmembrane region" description="Helical" evidence="2">
    <location>
        <begin position="319"/>
        <end position="342"/>
    </location>
</feature>
<keyword evidence="2" id="KW-1133">Transmembrane helix</keyword>
<feature type="transmembrane region" description="Helical" evidence="2">
    <location>
        <begin position="161"/>
        <end position="182"/>
    </location>
</feature>
<keyword evidence="1" id="KW-0620">Polyamine biosynthesis</keyword>
<keyword evidence="4" id="KW-1185">Reference proteome</keyword>
<dbReference type="STRING" id="1526658.BHK69_19510"/>
<feature type="transmembrane region" description="Helical" evidence="2">
    <location>
        <begin position="265"/>
        <end position="285"/>
    </location>
</feature>
<proteinExistence type="predicted"/>
<dbReference type="Gene3D" id="3.40.50.150">
    <property type="entry name" value="Vaccinia Virus protein VP39"/>
    <property type="match status" value="1"/>
</dbReference>
<feature type="transmembrane region" description="Helical" evidence="2">
    <location>
        <begin position="87"/>
        <end position="108"/>
    </location>
</feature>
<dbReference type="PANTHER" id="PTHR43317:SF1">
    <property type="entry name" value="THERMOSPERMINE SYNTHASE ACAULIS5"/>
    <property type="match status" value="1"/>
</dbReference>
<feature type="transmembrane region" description="Helical" evidence="2">
    <location>
        <begin position="21"/>
        <end position="43"/>
    </location>
</feature>
<dbReference type="RefSeq" id="WP_069693806.1">
    <property type="nucleotide sequence ID" value="NZ_CP017147.1"/>
</dbReference>
<protein>
    <recommendedName>
        <fullName evidence="5">Spermidine synthase</fullName>
    </recommendedName>
</protein>
<dbReference type="SUPFAM" id="SSF53335">
    <property type="entry name" value="S-adenosyl-L-methionine-dependent methyltransferases"/>
    <property type="match status" value="1"/>
</dbReference>
<evidence type="ECO:0000256" key="2">
    <source>
        <dbReference type="SAM" id="Phobius"/>
    </source>
</evidence>
<feature type="transmembrane region" description="Helical" evidence="2">
    <location>
        <begin position="194"/>
        <end position="218"/>
    </location>
</feature>
<evidence type="ECO:0000313" key="3">
    <source>
        <dbReference type="EMBL" id="AOO84620.1"/>
    </source>
</evidence>
<dbReference type="OrthoDB" id="9761985at2"/>